<accession>A0A081LA81</accession>
<dbReference type="eggNOG" id="ENOG5032XEU">
    <property type="taxonomic scope" value="Bacteria"/>
</dbReference>
<sequence>MKQTEMEANLHCTRCQEETLHSIVYVNDQMKSVECTECHQKISVQVDIMKEFYKEVYEKIATKPKRMTQEYKANLNGFISRLPIRVLSKPYRLMRYLNESYKVIKQYKK</sequence>
<dbReference type="AlphaFoldDB" id="A0A081LA81"/>
<proteinExistence type="predicted"/>
<evidence type="ECO:0000313" key="1">
    <source>
        <dbReference type="EMBL" id="KEP26157.1"/>
    </source>
</evidence>
<comment type="caution">
    <text evidence="1">The sequence shown here is derived from an EMBL/GenBank/DDBJ whole genome shotgun (WGS) entry which is preliminary data.</text>
</comment>
<dbReference type="EMBL" id="JOTP01000012">
    <property type="protein sequence ID" value="KEP26157.1"/>
    <property type="molecule type" value="Genomic_DNA"/>
</dbReference>
<dbReference type="Proteomes" id="UP000028091">
    <property type="component" value="Unassembled WGS sequence"/>
</dbReference>
<organism evidence="1 2">
    <name type="scientific">Bacillus zhangzhouensis</name>
    <dbReference type="NCBI Taxonomy" id="1178540"/>
    <lineage>
        <taxon>Bacteria</taxon>
        <taxon>Bacillati</taxon>
        <taxon>Bacillota</taxon>
        <taxon>Bacilli</taxon>
        <taxon>Bacillales</taxon>
        <taxon>Bacillaceae</taxon>
        <taxon>Bacillus</taxon>
    </lineage>
</organism>
<evidence type="ECO:0000313" key="2">
    <source>
        <dbReference type="Proteomes" id="UP000028091"/>
    </source>
</evidence>
<gene>
    <name evidence="1" type="ORF">BA70_03860</name>
</gene>
<reference evidence="1 2" key="1">
    <citation type="submission" date="2012-09" db="EMBL/GenBank/DDBJ databases">
        <title>Genome Sequence of Bacillus sp. DW5-4.</title>
        <authorList>
            <person name="Lai Q."/>
            <person name="Liu Y."/>
            <person name="Shao Z."/>
        </authorList>
    </citation>
    <scope>NUCLEOTIDE SEQUENCE [LARGE SCALE GENOMIC DNA]</scope>
    <source>
        <strain evidence="1 2">DW5-4</strain>
    </source>
</reference>
<evidence type="ECO:0008006" key="3">
    <source>
        <dbReference type="Google" id="ProtNLM"/>
    </source>
</evidence>
<dbReference type="RefSeq" id="WP_024719605.1">
    <property type="nucleotide sequence ID" value="NZ_JOTP01000012.1"/>
</dbReference>
<protein>
    <recommendedName>
        <fullName evidence="3">Bh protein</fullName>
    </recommendedName>
</protein>
<keyword evidence="2" id="KW-1185">Reference proteome</keyword>
<name>A0A081LA81_9BACI</name>
<dbReference type="OrthoDB" id="2427546at2"/>